<dbReference type="InterPro" id="IPR016024">
    <property type="entry name" value="ARM-type_fold"/>
</dbReference>
<proteinExistence type="inferred from homology"/>
<organism evidence="4 5">
    <name type="scientific">Nicotiana attenuata</name>
    <name type="common">Coyote tobacco</name>
    <dbReference type="NCBI Taxonomy" id="49451"/>
    <lineage>
        <taxon>Eukaryota</taxon>
        <taxon>Viridiplantae</taxon>
        <taxon>Streptophyta</taxon>
        <taxon>Embryophyta</taxon>
        <taxon>Tracheophyta</taxon>
        <taxon>Spermatophyta</taxon>
        <taxon>Magnoliopsida</taxon>
        <taxon>eudicotyledons</taxon>
        <taxon>Gunneridae</taxon>
        <taxon>Pentapetalae</taxon>
        <taxon>asterids</taxon>
        <taxon>lamiids</taxon>
        <taxon>Solanales</taxon>
        <taxon>Solanaceae</taxon>
        <taxon>Nicotianoideae</taxon>
        <taxon>Nicotianeae</taxon>
        <taxon>Nicotiana</taxon>
    </lineage>
</organism>
<dbReference type="InterPro" id="IPR011989">
    <property type="entry name" value="ARM-like"/>
</dbReference>
<comment type="similarity">
    <text evidence="1">Belongs to the importin alpha family.</text>
</comment>
<evidence type="ECO:0000256" key="1">
    <source>
        <dbReference type="ARBA" id="ARBA00010394"/>
    </source>
</evidence>
<accession>A0A1J6IR93</accession>
<dbReference type="PANTHER" id="PTHR23316">
    <property type="entry name" value="IMPORTIN ALPHA"/>
    <property type="match status" value="1"/>
</dbReference>
<keyword evidence="5" id="KW-1185">Reference proteome</keyword>
<gene>
    <name evidence="4" type="ORF">A4A49_10538</name>
</gene>
<dbReference type="SUPFAM" id="SSF48371">
    <property type="entry name" value="ARM repeat"/>
    <property type="match status" value="1"/>
</dbReference>
<dbReference type="GO" id="GO:0015031">
    <property type="term" value="P:protein transport"/>
    <property type="evidence" value="ECO:0007669"/>
    <property type="project" value="UniProtKB-KW"/>
</dbReference>
<evidence type="ECO:0000313" key="5">
    <source>
        <dbReference type="Proteomes" id="UP000187609"/>
    </source>
</evidence>
<dbReference type="Gene3D" id="1.25.10.10">
    <property type="entry name" value="Leucine-rich Repeat Variant"/>
    <property type="match status" value="2"/>
</dbReference>
<dbReference type="Proteomes" id="UP000187609">
    <property type="component" value="Unassembled WGS sequence"/>
</dbReference>
<sequence>MKRDFAAGLALRETYGSFLLESAAYRIRLLLVYKDDGHYDFPLDTLFSNGIIDNLVECCRYGHWHGVRSRAAETLGQVISDGTIAQVQELVNRDAIPVLLQMLNDEEIRHYDDEKWLDYFVTNEVLHEHHVLDHLAQVLADPAWHNLSILIVQYKAAEALGNFARRSTRWRDLVIDTAPLIPLFQLVHRLSREATSINTSSAISSSRTIGNLCFGSPPTSFDKVE</sequence>
<keyword evidence="2" id="KW-0813">Transport</keyword>
<protein>
    <submittedName>
        <fullName evidence="4">Uncharacterized protein</fullName>
    </submittedName>
</protein>
<dbReference type="SMR" id="A0A1J6IR93"/>
<dbReference type="EMBL" id="MJEQ01037192">
    <property type="protein sequence ID" value="OIS97672.1"/>
    <property type="molecule type" value="Genomic_DNA"/>
</dbReference>
<dbReference type="STRING" id="49451.A0A1J6IR93"/>
<dbReference type="Gramene" id="OIS97672">
    <property type="protein sequence ID" value="OIS97672"/>
    <property type="gene ID" value="A4A49_10538"/>
</dbReference>
<reference evidence="4" key="1">
    <citation type="submission" date="2016-11" db="EMBL/GenBank/DDBJ databases">
        <title>The genome of Nicotiana attenuata.</title>
        <authorList>
            <person name="Xu S."/>
            <person name="Brockmoeller T."/>
            <person name="Gaquerel E."/>
            <person name="Navarro A."/>
            <person name="Kuhl H."/>
            <person name="Gase K."/>
            <person name="Ling Z."/>
            <person name="Zhou W."/>
            <person name="Kreitzer C."/>
            <person name="Stanke M."/>
            <person name="Tang H."/>
            <person name="Lyons E."/>
            <person name="Pandey P."/>
            <person name="Pandey S.P."/>
            <person name="Timmermann B."/>
            <person name="Baldwin I.T."/>
        </authorList>
    </citation>
    <scope>NUCLEOTIDE SEQUENCE [LARGE SCALE GENOMIC DNA]</scope>
    <source>
        <strain evidence="4">UT</strain>
    </source>
</reference>
<name>A0A1J6IR93_NICAT</name>
<comment type="caution">
    <text evidence="4">The sequence shown here is derived from an EMBL/GenBank/DDBJ whole genome shotgun (WGS) entry which is preliminary data.</text>
</comment>
<evidence type="ECO:0000313" key="4">
    <source>
        <dbReference type="EMBL" id="OIS97672.1"/>
    </source>
</evidence>
<dbReference type="AlphaFoldDB" id="A0A1J6IR93"/>
<evidence type="ECO:0000256" key="3">
    <source>
        <dbReference type="ARBA" id="ARBA00022927"/>
    </source>
</evidence>
<evidence type="ECO:0000256" key="2">
    <source>
        <dbReference type="ARBA" id="ARBA00022448"/>
    </source>
</evidence>
<keyword evidence="3" id="KW-0653">Protein transport</keyword>